<reference evidence="2 3" key="1">
    <citation type="submission" date="2024-03" db="EMBL/GenBank/DDBJ databases">
        <title>The genome assembly and annotation of the cricket Gryllus longicercus Weissman &amp; Gray.</title>
        <authorList>
            <person name="Szrajer S."/>
            <person name="Gray D."/>
            <person name="Ylla G."/>
        </authorList>
    </citation>
    <scope>NUCLEOTIDE SEQUENCE [LARGE SCALE GENOMIC DNA]</scope>
    <source>
        <strain evidence="2">DAG 2021-001</strain>
        <tissue evidence="2">Whole body minus gut</tissue>
    </source>
</reference>
<dbReference type="EMBL" id="JAZDUA010000358">
    <property type="protein sequence ID" value="KAK7793838.1"/>
    <property type="molecule type" value="Genomic_DNA"/>
</dbReference>
<evidence type="ECO:0000313" key="2">
    <source>
        <dbReference type="EMBL" id="KAK7793838.1"/>
    </source>
</evidence>
<dbReference type="Proteomes" id="UP001378592">
    <property type="component" value="Unassembled WGS sequence"/>
</dbReference>
<gene>
    <name evidence="2" type="ORF">R5R35_014123</name>
</gene>
<keyword evidence="1" id="KW-0812">Transmembrane</keyword>
<name>A0AAN9Z2L1_9ORTH</name>
<accession>A0AAN9Z2L1</accession>
<protein>
    <submittedName>
        <fullName evidence="2">Uncharacterized protein</fullName>
    </submittedName>
</protein>
<evidence type="ECO:0000256" key="1">
    <source>
        <dbReference type="SAM" id="Phobius"/>
    </source>
</evidence>
<proteinExistence type="predicted"/>
<keyword evidence="3" id="KW-1185">Reference proteome</keyword>
<feature type="transmembrane region" description="Helical" evidence="1">
    <location>
        <begin position="146"/>
        <end position="169"/>
    </location>
</feature>
<evidence type="ECO:0000313" key="3">
    <source>
        <dbReference type="Proteomes" id="UP001378592"/>
    </source>
</evidence>
<comment type="caution">
    <text evidence="2">The sequence shown here is derived from an EMBL/GenBank/DDBJ whole genome shotgun (WGS) entry which is preliminary data.</text>
</comment>
<sequence>MHLLNSTDREVDVRDNPIRVVSKRQFVLYLDNSGAHIVWYKNCTCFDVSCGNATLKFCAEEEGEVEENECWVTIARMSSTSTISTTTTSTEQLSVARITEGNATRAEGVNESVAGAGAGAGADSTGDAAAVEQAAFLGLSGSKLSFLGFLLLTFLALLVANCVAGHPVVDERWWEETLRGDRVVS</sequence>
<organism evidence="2 3">
    <name type="scientific">Gryllus longicercus</name>
    <dbReference type="NCBI Taxonomy" id="2509291"/>
    <lineage>
        <taxon>Eukaryota</taxon>
        <taxon>Metazoa</taxon>
        <taxon>Ecdysozoa</taxon>
        <taxon>Arthropoda</taxon>
        <taxon>Hexapoda</taxon>
        <taxon>Insecta</taxon>
        <taxon>Pterygota</taxon>
        <taxon>Neoptera</taxon>
        <taxon>Polyneoptera</taxon>
        <taxon>Orthoptera</taxon>
        <taxon>Ensifera</taxon>
        <taxon>Gryllidea</taxon>
        <taxon>Grylloidea</taxon>
        <taxon>Gryllidae</taxon>
        <taxon>Gryllinae</taxon>
        <taxon>Gryllus</taxon>
    </lineage>
</organism>
<keyword evidence="1" id="KW-1133">Transmembrane helix</keyword>
<keyword evidence="1" id="KW-0472">Membrane</keyword>
<dbReference type="AlphaFoldDB" id="A0AAN9Z2L1"/>